<reference evidence="2" key="1">
    <citation type="submission" date="2020-11" db="EMBL/GenBank/DDBJ databases">
        <authorList>
            <person name="Tran Van P."/>
        </authorList>
    </citation>
    <scope>NUCLEOTIDE SEQUENCE</scope>
</reference>
<organism evidence="2">
    <name type="scientific">Medioppia subpectinata</name>
    <dbReference type="NCBI Taxonomy" id="1979941"/>
    <lineage>
        <taxon>Eukaryota</taxon>
        <taxon>Metazoa</taxon>
        <taxon>Ecdysozoa</taxon>
        <taxon>Arthropoda</taxon>
        <taxon>Chelicerata</taxon>
        <taxon>Arachnida</taxon>
        <taxon>Acari</taxon>
        <taxon>Acariformes</taxon>
        <taxon>Sarcoptiformes</taxon>
        <taxon>Oribatida</taxon>
        <taxon>Brachypylina</taxon>
        <taxon>Oppioidea</taxon>
        <taxon>Oppiidae</taxon>
        <taxon>Medioppia</taxon>
    </lineage>
</organism>
<evidence type="ECO:0000256" key="1">
    <source>
        <dbReference type="SAM" id="SignalP"/>
    </source>
</evidence>
<feature type="signal peptide" evidence="1">
    <location>
        <begin position="1"/>
        <end position="22"/>
    </location>
</feature>
<dbReference type="EMBL" id="OC855009">
    <property type="protein sequence ID" value="CAD7620990.1"/>
    <property type="molecule type" value="Genomic_DNA"/>
</dbReference>
<proteinExistence type="predicted"/>
<accession>A0A7R9KDC5</accession>
<keyword evidence="3" id="KW-1185">Reference proteome</keyword>
<evidence type="ECO:0000313" key="3">
    <source>
        <dbReference type="Proteomes" id="UP000759131"/>
    </source>
</evidence>
<protein>
    <submittedName>
        <fullName evidence="2">Uncharacterized protein</fullName>
    </submittedName>
</protein>
<name>A0A7R9KDC5_9ACAR</name>
<sequence>MHWRHVLIVSIHILNANYECLAQNEVSVDIPTDLLPKKETLFWQRQLLILFVPTNNLGIGPGIPIGGVVPGGVPIPGQLPIGQPGLGQPGLGQPGFNARLNRLNNIERLRTLRRRTRIRVRSTTANYENIDTEN</sequence>
<keyword evidence="1" id="KW-0732">Signal</keyword>
<dbReference type="Proteomes" id="UP000759131">
    <property type="component" value="Unassembled WGS sequence"/>
</dbReference>
<dbReference type="AlphaFoldDB" id="A0A7R9KDC5"/>
<gene>
    <name evidence="2" type="ORF">OSB1V03_LOCUS1470</name>
</gene>
<dbReference type="EMBL" id="CAJPIZ010000434">
    <property type="protein sequence ID" value="CAG2101420.1"/>
    <property type="molecule type" value="Genomic_DNA"/>
</dbReference>
<feature type="chain" id="PRO_5035591507" evidence="1">
    <location>
        <begin position="23"/>
        <end position="134"/>
    </location>
</feature>
<evidence type="ECO:0000313" key="2">
    <source>
        <dbReference type="EMBL" id="CAD7620990.1"/>
    </source>
</evidence>